<protein>
    <recommendedName>
        <fullName evidence="10">Small ribosomal subunit biogenesis GTPase RsgA</fullName>
        <ecNumber evidence="10">3.6.1.-</ecNumber>
    </recommendedName>
</protein>
<evidence type="ECO:0000259" key="12">
    <source>
        <dbReference type="PROSITE" id="PS50936"/>
    </source>
</evidence>
<feature type="region of interest" description="Disordered" evidence="11">
    <location>
        <begin position="425"/>
        <end position="464"/>
    </location>
</feature>
<dbReference type="PROSITE" id="PS51721">
    <property type="entry name" value="G_CP"/>
    <property type="match status" value="1"/>
</dbReference>
<dbReference type="HAMAP" id="MF_01820">
    <property type="entry name" value="GTPase_RsgA"/>
    <property type="match status" value="1"/>
</dbReference>
<dbReference type="GO" id="GO:0003924">
    <property type="term" value="F:GTPase activity"/>
    <property type="evidence" value="ECO:0007669"/>
    <property type="project" value="UniProtKB-UniRule"/>
</dbReference>
<evidence type="ECO:0000256" key="3">
    <source>
        <dbReference type="ARBA" id="ARBA00022723"/>
    </source>
</evidence>
<dbReference type="Gene3D" id="1.10.40.50">
    <property type="entry name" value="Probable gtpase engc, domain 3"/>
    <property type="match status" value="1"/>
</dbReference>
<dbReference type="PANTHER" id="PTHR32120">
    <property type="entry name" value="SMALL RIBOSOMAL SUBUNIT BIOGENESIS GTPASE RSGA"/>
    <property type="match status" value="1"/>
</dbReference>
<evidence type="ECO:0000256" key="6">
    <source>
        <dbReference type="ARBA" id="ARBA00022801"/>
    </source>
</evidence>
<feature type="compositionally biased region" description="Polar residues" evidence="11">
    <location>
        <begin position="453"/>
        <end position="464"/>
    </location>
</feature>
<dbReference type="EC" id="3.6.1.-" evidence="10"/>
<dbReference type="CDD" id="cd01854">
    <property type="entry name" value="YjeQ_EngC"/>
    <property type="match status" value="1"/>
</dbReference>
<keyword evidence="7 10" id="KW-0862">Zinc</keyword>
<dbReference type="GO" id="GO:0042274">
    <property type="term" value="P:ribosomal small subunit biogenesis"/>
    <property type="evidence" value="ECO:0007669"/>
    <property type="project" value="UniProtKB-UniRule"/>
</dbReference>
<keyword evidence="3 10" id="KW-0479">Metal-binding</keyword>
<dbReference type="GO" id="GO:0046872">
    <property type="term" value="F:metal ion binding"/>
    <property type="evidence" value="ECO:0007669"/>
    <property type="project" value="UniProtKB-KW"/>
</dbReference>
<keyword evidence="9 10" id="KW-0342">GTP-binding</keyword>
<evidence type="ECO:0000313" key="14">
    <source>
        <dbReference type="EMBL" id="NBC69758.1"/>
    </source>
</evidence>
<comment type="caution">
    <text evidence="14">The sequence shown here is derived from an EMBL/GenBank/DDBJ whole genome shotgun (WGS) entry which is preliminary data.</text>
</comment>
<reference evidence="14 15" key="1">
    <citation type="submission" date="2020-01" db="EMBL/GenBank/DDBJ databases">
        <title>Paenibacillus soybeanensis sp. nov. isolated from the nodules of soybean (Glycine max(L.) Merr).</title>
        <authorList>
            <person name="Wang H."/>
        </authorList>
    </citation>
    <scope>NUCLEOTIDE SEQUENCE [LARGE SCALE GENOMIC DNA]</scope>
    <source>
        <strain evidence="14 15">DSM 23054</strain>
    </source>
</reference>
<organism evidence="14 15">
    <name type="scientific">Paenibacillus sacheonensis</name>
    <dbReference type="NCBI Taxonomy" id="742054"/>
    <lineage>
        <taxon>Bacteria</taxon>
        <taxon>Bacillati</taxon>
        <taxon>Bacillota</taxon>
        <taxon>Bacilli</taxon>
        <taxon>Bacillales</taxon>
        <taxon>Paenibacillaceae</taxon>
        <taxon>Paenibacillus</taxon>
    </lineage>
</organism>
<feature type="binding site" evidence="10">
    <location>
        <position position="389"/>
    </location>
    <ligand>
        <name>Zn(2+)</name>
        <dbReference type="ChEBI" id="CHEBI:29105"/>
    </ligand>
</feature>
<dbReference type="InterPro" id="IPR010914">
    <property type="entry name" value="RsgA_GTPase_dom"/>
</dbReference>
<dbReference type="GO" id="GO:0005525">
    <property type="term" value="F:GTP binding"/>
    <property type="evidence" value="ECO:0007669"/>
    <property type="project" value="UniProtKB-UniRule"/>
</dbReference>
<dbReference type="GO" id="GO:0005737">
    <property type="term" value="C:cytoplasm"/>
    <property type="evidence" value="ECO:0007669"/>
    <property type="project" value="UniProtKB-SubCell"/>
</dbReference>
<feature type="binding site" evidence="10">
    <location>
        <position position="402"/>
    </location>
    <ligand>
        <name>Zn(2+)</name>
        <dbReference type="ChEBI" id="CHEBI:29105"/>
    </ligand>
</feature>
<keyword evidence="8 10" id="KW-0694">RNA-binding</keyword>
<dbReference type="OrthoDB" id="9809485at2"/>
<evidence type="ECO:0000256" key="8">
    <source>
        <dbReference type="ARBA" id="ARBA00022884"/>
    </source>
</evidence>
<sequence length="464" mass="50757">MARPQELSFLRSFCRSVPSPRSSSSNAHTPVSLAAVHANNQNSHSKGLSDLTIRSNAAPSSQQSSHQISQQSSQQKQQQSEIPTQDSGALPNTDVPQVRTDANKAEPLQALGWNVHWQSAFEAAAKTIDGLVPARVTAQFTNQYRIGAEAGELSAEVSGKFQFQAASRSDYPAVGDWVLIQPLPGEQRAVIHGVLPRRTAMIRRAAGSVPEEQVIGTNIDTLFIVNALNGDYNVRKIERYLIVAWESGAAPVVLLTKADLCEDALQRIAEVEAATPGVPVHAVSALQDEGRSELLPYLRQGRTIAVTGSSGAGKSTLLNWLAGEERQIVQGVREDDARGRHTTTHRELFPLPGGFVMMDTPGMRELQLWDSESGRQEAFADIEALSANCRFRDCKHLAEKGCAVREALQDGSLDEHRYASYKKTGRELAHQARKERSVTNRAKKNADKRQVARANNVSLTKDFE</sequence>
<dbReference type="NCBIfam" id="TIGR00157">
    <property type="entry name" value="ribosome small subunit-dependent GTPase A"/>
    <property type="match status" value="1"/>
</dbReference>
<evidence type="ECO:0000256" key="9">
    <source>
        <dbReference type="ARBA" id="ARBA00023134"/>
    </source>
</evidence>
<evidence type="ECO:0000313" key="15">
    <source>
        <dbReference type="Proteomes" id="UP000558113"/>
    </source>
</evidence>
<evidence type="ECO:0000256" key="1">
    <source>
        <dbReference type="ARBA" id="ARBA00022490"/>
    </source>
</evidence>
<name>A0A7X4YNW0_9BACL</name>
<proteinExistence type="inferred from homology"/>
<evidence type="ECO:0000259" key="13">
    <source>
        <dbReference type="PROSITE" id="PS51721"/>
    </source>
</evidence>
<feature type="compositionally biased region" description="Low complexity" evidence="11">
    <location>
        <begin position="15"/>
        <end position="25"/>
    </location>
</feature>
<feature type="region of interest" description="Disordered" evidence="11">
    <location>
        <begin position="15"/>
        <end position="96"/>
    </location>
</feature>
<keyword evidence="1 10" id="KW-0963">Cytoplasm</keyword>
<keyword evidence="2 10" id="KW-0690">Ribosome biogenesis</keyword>
<accession>A0A7X4YNW0</accession>
<feature type="compositionally biased region" description="Polar residues" evidence="11">
    <location>
        <begin position="38"/>
        <end position="59"/>
    </location>
</feature>
<gene>
    <name evidence="10 14" type="primary">rsgA</name>
    <name evidence="14" type="ORF">GT003_12205</name>
</gene>
<dbReference type="InterPro" id="IPR030378">
    <property type="entry name" value="G_CP_dom"/>
</dbReference>
<dbReference type="EMBL" id="JAAAMU010000005">
    <property type="protein sequence ID" value="NBC69758.1"/>
    <property type="molecule type" value="Genomic_DNA"/>
</dbReference>
<feature type="binding site" evidence="10">
    <location>
        <begin position="256"/>
        <end position="259"/>
    </location>
    <ligand>
        <name>GTP</name>
        <dbReference type="ChEBI" id="CHEBI:37565"/>
    </ligand>
</feature>
<dbReference type="InterPro" id="IPR004881">
    <property type="entry name" value="Ribosome_biogen_GTPase_RsgA"/>
</dbReference>
<comment type="cofactor">
    <cofactor evidence="10">
        <name>Zn(2+)</name>
        <dbReference type="ChEBI" id="CHEBI:29105"/>
    </cofactor>
    <text evidence="10">Binds 1 zinc ion per subunit.</text>
</comment>
<dbReference type="PANTHER" id="PTHR32120:SF10">
    <property type="entry name" value="SMALL RIBOSOMAL SUBUNIT BIOGENESIS GTPASE RSGA"/>
    <property type="match status" value="1"/>
</dbReference>
<dbReference type="Pfam" id="PF03193">
    <property type="entry name" value="RsgA_GTPase"/>
    <property type="match status" value="1"/>
</dbReference>
<feature type="compositionally biased region" description="Basic and acidic residues" evidence="11">
    <location>
        <begin position="425"/>
        <end position="450"/>
    </location>
</feature>
<feature type="domain" description="CP-type G" evidence="13">
    <location>
        <begin position="211"/>
        <end position="366"/>
    </location>
</feature>
<feature type="domain" description="EngC GTPase" evidence="12">
    <location>
        <begin position="217"/>
        <end position="364"/>
    </location>
</feature>
<comment type="function">
    <text evidence="10">One of several proteins that assist in the late maturation steps of the functional core of the 30S ribosomal subunit. Helps release RbfA from mature subunits. May play a role in the assembly of ribosomal proteins into the subunit. Circularly permuted GTPase that catalyzes slow GTP hydrolysis, GTPase activity is stimulated by the 30S ribosomal subunit.</text>
</comment>
<comment type="similarity">
    <text evidence="10">Belongs to the TRAFAC class YlqF/YawG GTPase family. RsgA subfamily.</text>
</comment>
<evidence type="ECO:0000256" key="2">
    <source>
        <dbReference type="ARBA" id="ARBA00022517"/>
    </source>
</evidence>
<dbReference type="Gene3D" id="3.40.50.300">
    <property type="entry name" value="P-loop containing nucleotide triphosphate hydrolases"/>
    <property type="match status" value="1"/>
</dbReference>
<keyword evidence="5 10" id="KW-0547">Nucleotide-binding</keyword>
<dbReference type="InterPro" id="IPR027417">
    <property type="entry name" value="P-loop_NTPase"/>
</dbReference>
<comment type="subcellular location">
    <subcellularLocation>
        <location evidence="10">Cytoplasm</location>
    </subcellularLocation>
</comment>
<comment type="subunit">
    <text evidence="10">Monomer. Associates with 30S ribosomal subunit, binds 16S rRNA.</text>
</comment>
<dbReference type="PROSITE" id="PS50936">
    <property type="entry name" value="ENGC_GTPASE"/>
    <property type="match status" value="1"/>
</dbReference>
<feature type="binding site" evidence="10">
    <location>
        <position position="396"/>
    </location>
    <ligand>
        <name>Zn(2+)</name>
        <dbReference type="ChEBI" id="CHEBI:29105"/>
    </ligand>
</feature>
<dbReference type="Proteomes" id="UP000558113">
    <property type="component" value="Unassembled WGS sequence"/>
</dbReference>
<keyword evidence="15" id="KW-1185">Reference proteome</keyword>
<keyword evidence="6 10" id="KW-0378">Hydrolase</keyword>
<evidence type="ECO:0000256" key="11">
    <source>
        <dbReference type="SAM" id="MobiDB-lite"/>
    </source>
</evidence>
<keyword evidence="4 10" id="KW-0699">rRNA-binding</keyword>
<dbReference type="AlphaFoldDB" id="A0A7X4YNW0"/>
<feature type="binding site" evidence="10">
    <location>
        <begin position="308"/>
        <end position="316"/>
    </location>
    <ligand>
        <name>GTP</name>
        <dbReference type="ChEBI" id="CHEBI:37565"/>
    </ligand>
</feature>
<dbReference type="SUPFAM" id="SSF52540">
    <property type="entry name" value="P-loop containing nucleoside triphosphate hydrolases"/>
    <property type="match status" value="1"/>
</dbReference>
<feature type="compositionally biased region" description="Low complexity" evidence="11">
    <location>
        <begin position="60"/>
        <end position="80"/>
    </location>
</feature>
<evidence type="ECO:0000256" key="7">
    <source>
        <dbReference type="ARBA" id="ARBA00022833"/>
    </source>
</evidence>
<feature type="binding site" evidence="10">
    <location>
        <position position="394"/>
    </location>
    <ligand>
        <name>Zn(2+)</name>
        <dbReference type="ChEBI" id="CHEBI:29105"/>
    </ligand>
</feature>
<dbReference type="GO" id="GO:0019843">
    <property type="term" value="F:rRNA binding"/>
    <property type="evidence" value="ECO:0007669"/>
    <property type="project" value="UniProtKB-KW"/>
</dbReference>
<evidence type="ECO:0000256" key="5">
    <source>
        <dbReference type="ARBA" id="ARBA00022741"/>
    </source>
</evidence>
<evidence type="ECO:0000256" key="4">
    <source>
        <dbReference type="ARBA" id="ARBA00022730"/>
    </source>
</evidence>
<evidence type="ECO:0000256" key="10">
    <source>
        <dbReference type="HAMAP-Rule" id="MF_01820"/>
    </source>
</evidence>